<comment type="caution">
    <text evidence="2">The sequence shown here is derived from an EMBL/GenBank/DDBJ whole genome shotgun (WGS) entry which is preliminary data.</text>
</comment>
<feature type="region of interest" description="Disordered" evidence="1">
    <location>
        <begin position="148"/>
        <end position="246"/>
    </location>
</feature>
<feature type="region of interest" description="Disordered" evidence="1">
    <location>
        <begin position="274"/>
        <end position="294"/>
    </location>
</feature>
<feature type="compositionally biased region" description="Polar residues" evidence="1">
    <location>
        <begin position="278"/>
        <end position="294"/>
    </location>
</feature>
<sequence length="391" mass="42293">MSAIFQDASATLQGFQSSPYQPSLNLTRSRLPLSQARGIGFGSAAYANNDISPRAQPQSSGKKANRKPVSSGLVTPSTPCSLPSEIPAEIPYPVSETWQLPQSSSIAYGFGPSRDGSQSSHGILEVTAFSTSNTKAAQSADIDSWLANIPTSTGKEPPSNPQSYDEEEELVTVKGARFSPSSVPTLPGQRSVASSAFTPLQGIRPLSRTSSNKENLDPAKSSPSPKRFPIQHLPSTPSRFRNPKTQPYPQSVSILRFAHPSTLQGHLSLPPMRKRTRTANQTTSSVKPTTSTNKDFTIHDDQLAEALAELSPLVERHRKGRGPKRERCMSYFDEDVIEIGSPGKLIGDEESGSVHKSKDRQVLVESKNSAELTRGKPFLKGVEEAAFAFHI</sequence>
<feature type="compositionally biased region" description="Polar residues" evidence="1">
    <location>
        <begin position="233"/>
        <end position="246"/>
    </location>
</feature>
<dbReference type="Proteomes" id="UP001590950">
    <property type="component" value="Unassembled WGS sequence"/>
</dbReference>
<proteinExistence type="predicted"/>
<reference evidence="2 3" key="1">
    <citation type="submission" date="2024-09" db="EMBL/GenBank/DDBJ databases">
        <title>Rethinking Asexuality: The Enigmatic Case of Functional Sexual Genes in Lepraria (Stereocaulaceae).</title>
        <authorList>
            <person name="Doellman M."/>
            <person name="Sun Y."/>
            <person name="Barcenas-Pena A."/>
            <person name="Lumbsch H.T."/>
            <person name="Grewe F."/>
        </authorList>
    </citation>
    <scope>NUCLEOTIDE SEQUENCE [LARGE SCALE GENOMIC DNA]</scope>
    <source>
        <strain evidence="2 3">Mercado 3170</strain>
    </source>
</reference>
<feature type="region of interest" description="Disordered" evidence="1">
    <location>
        <begin position="46"/>
        <end position="82"/>
    </location>
</feature>
<evidence type="ECO:0000313" key="3">
    <source>
        <dbReference type="Proteomes" id="UP001590950"/>
    </source>
</evidence>
<evidence type="ECO:0000256" key="1">
    <source>
        <dbReference type="SAM" id="MobiDB-lite"/>
    </source>
</evidence>
<dbReference type="EMBL" id="JBEFKJ010000036">
    <property type="protein sequence ID" value="KAL2037941.1"/>
    <property type="molecule type" value="Genomic_DNA"/>
</dbReference>
<evidence type="ECO:0000313" key="2">
    <source>
        <dbReference type="EMBL" id="KAL2037941.1"/>
    </source>
</evidence>
<feature type="compositionally biased region" description="Polar residues" evidence="1">
    <location>
        <begin position="49"/>
        <end position="62"/>
    </location>
</feature>
<accession>A0ABR3ZZ17</accession>
<protein>
    <submittedName>
        <fullName evidence="2">Uncharacterized protein</fullName>
    </submittedName>
</protein>
<name>A0ABR3ZZ17_9LECA</name>
<gene>
    <name evidence="2" type="ORF">N7G274_009416</name>
</gene>
<organism evidence="2 3">
    <name type="scientific">Stereocaulon virgatum</name>
    <dbReference type="NCBI Taxonomy" id="373712"/>
    <lineage>
        <taxon>Eukaryota</taxon>
        <taxon>Fungi</taxon>
        <taxon>Dikarya</taxon>
        <taxon>Ascomycota</taxon>
        <taxon>Pezizomycotina</taxon>
        <taxon>Lecanoromycetes</taxon>
        <taxon>OSLEUM clade</taxon>
        <taxon>Lecanoromycetidae</taxon>
        <taxon>Lecanorales</taxon>
        <taxon>Lecanorineae</taxon>
        <taxon>Stereocaulaceae</taxon>
        <taxon>Stereocaulon</taxon>
    </lineage>
</organism>
<feature type="compositionally biased region" description="Polar residues" evidence="1">
    <location>
        <begin position="72"/>
        <end position="81"/>
    </location>
</feature>
<keyword evidence="3" id="KW-1185">Reference proteome</keyword>